<accession>A0ABQ9NCX3</accession>
<dbReference type="InterPro" id="IPR035426">
    <property type="entry name" value="Gemin2/Brr1"/>
</dbReference>
<feature type="compositionally biased region" description="Basic residues" evidence="2">
    <location>
        <begin position="305"/>
        <end position="316"/>
    </location>
</feature>
<dbReference type="PANTHER" id="PTHR12794">
    <property type="entry name" value="GEMIN2"/>
    <property type="match status" value="1"/>
</dbReference>
<feature type="region of interest" description="Disordered" evidence="2">
    <location>
        <begin position="22"/>
        <end position="71"/>
    </location>
</feature>
<keyword evidence="4" id="KW-1185">Reference proteome</keyword>
<feature type="region of interest" description="Disordered" evidence="2">
    <location>
        <begin position="290"/>
        <end position="316"/>
    </location>
</feature>
<sequence>MADDVDSDACVPSKRRITEIEETLLRQQEEPSTSISTQEKQDSKESSLIASSPQEDLEIMRDIPSSGSPKKVKCSFTEHLGGSTEENQGMLGCVGEEKIIPCDLVSWSFGCEGGTEAFTGKVENLGAQVQVTKNCVVGSVSGVGKSQGEIEGTVNDVMASAKSEVGFFGAEVFDKHGVSDSGEYNGIEVEMGSIFEVKEEFFSKEKTEAETLLEAKKKQLLAKLDAGSIIKDKIHVENVPAFNTTTGILGGLKGIDESVSPSLKVEVTDDTALIETVPLPKTGNICVKISGGNGKKNEKQEAGGKKAKRPRRKGKDVKKVLEVGDEQKKMTDFDKAASKISQAGEAQNSGQKNGCQIRKYSREEMETLRFVNIVEQRKLWRVICTGLGDAVVKEYNDLAGSRQQKNIHMNFDPRQHFVTKEDAPGILRDVSSENGDNEIENTDAGKVENVNLLDPSCESIGGEDASTFLEEGCSEEEDSDKDYASIQRPAFLVEGEPDFDSGPPEDGLEFLRRVRWEAANIPKVKVAKLDRSKVSKEQSVYMPQIPEIAKCPENLKPLKQWEDAFLADFSELRMFLSCNEASRSESSCKLQSMVIVNEQNTSSPQLAESVILEKFNNLRTDEVHSNKVLDVSCLSNAVDPLSVGNAEDSKILAYSQDNSPKSSISDSSCNCPTLSAILAMDSVARASVLRKRINSVETMSMLSKNDCVWLFALCAAVDTPLDADTSAALRSLLRKCASLRAAKSELDDEVVMLNILATISGRYFGQSEN</sequence>
<feature type="compositionally biased region" description="Basic and acidic residues" evidence="2">
    <location>
        <begin position="295"/>
        <end position="304"/>
    </location>
</feature>
<organism evidence="3 4">
    <name type="scientific">Hevea brasiliensis</name>
    <name type="common">Para rubber tree</name>
    <name type="synonym">Siphonia brasiliensis</name>
    <dbReference type="NCBI Taxonomy" id="3981"/>
    <lineage>
        <taxon>Eukaryota</taxon>
        <taxon>Viridiplantae</taxon>
        <taxon>Streptophyta</taxon>
        <taxon>Embryophyta</taxon>
        <taxon>Tracheophyta</taxon>
        <taxon>Spermatophyta</taxon>
        <taxon>Magnoliopsida</taxon>
        <taxon>eudicotyledons</taxon>
        <taxon>Gunneridae</taxon>
        <taxon>Pentapetalae</taxon>
        <taxon>rosids</taxon>
        <taxon>fabids</taxon>
        <taxon>Malpighiales</taxon>
        <taxon>Euphorbiaceae</taxon>
        <taxon>Crotonoideae</taxon>
        <taxon>Micrandreae</taxon>
        <taxon>Hevea</taxon>
    </lineage>
</organism>
<name>A0ABQ9NCX3_HEVBR</name>
<dbReference type="EMBL" id="JARPOI010000001">
    <property type="protein sequence ID" value="KAJ9189278.1"/>
    <property type="molecule type" value="Genomic_DNA"/>
</dbReference>
<evidence type="ECO:0008006" key="5">
    <source>
        <dbReference type="Google" id="ProtNLM"/>
    </source>
</evidence>
<proteinExistence type="inferred from homology"/>
<dbReference type="PANTHER" id="PTHR12794:SF0">
    <property type="entry name" value="GEM-ASSOCIATED PROTEIN 2"/>
    <property type="match status" value="1"/>
</dbReference>
<gene>
    <name evidence="3" type="ORF">P3X46_000590</name>
</gene>
<reference evidence="3" key="1">
    <citation type="journal article" date="2023" name="Plant Biotechnol. J.">
        <title>Chromosome-level wild Hevea brasiliensis genome provides new tools for genomic-assisted breeding and valuable loci to elevate rubber yield.</title>
        <authorList>
            <person name="Cheng H."/>
            <person name="Song X."/>
            <person name="Hu Y."/>
            <person name="Wu T."/>
            <person name="Yang Q."/>
            <person name="An Z."/>
            <person name="Feng S."/>
            <person name="Deng Z."/>
            <person name="Wu W."/>
            <person name="Zeng X."/>
            <person name="Tu M."/>
            <person name="Wang X."/>
            <person name="Huang H."/>
        </authorList>
    </citation>
    <scope>NUCLEOTIDE SEQUENCE</scope>
    <source>
        <strain evidence="3">MT/VB/25A 57/8</strain>
    </source>
</reference>
<dbReference type="Pfam" id="PF04938">
    <property type="entry name" value="SIP1"/>
    <property type="match status" value="1"/>
</dbReference>
<comment type="similarity">
    <text evidence="1">Belongs to the gemin-2 family.</text>
</comment>
<comment type="caution">
    <text evidence="3">The sequence shown here is derived from an EMBL/GenBank/DDBJ whole genome shotgun (WGS) entry which is preliminary data.</text>
</comment>
<dbReference type="Gene3D" id="1.20.58.1070">
    <property type="match status" value="1"/>
</dbReference>
<protein>
    <recommendedName>
        <fullName evidence="5">Gem-associated protein 2</fullName>
    </recommendedName>
</protein>
<evidence type="ECO:0000256" key="2">
    <source>
        <dbReference type="SAM" id="MobiDB-lite"/>
    </source>
</evidence>
<evidence type="ECO:0000256" key="1">
    <source>
        <dbReference type="ARBA" id="ARBA00025758"/>
    </source>
</evidence>
<evidence type="ECO:0000313" key="3">
    <source>
        <dbReference type="EMBL" id="KAJ9189278.1"/>
    </source>
</evidence>
<dbReference type="Proteomes" id="UP001174677">
    <property type="component" value="Chromosome 1"/>
</dbReference>
<evidence type="ECO:0000313" key="4">
    <source>
        <dbReference type="Proteomes" id="UP001174677"/>
    </source>
</evidence>